<dbReference type="RefSeq" id="WP_203913046.1">
    <property type="nucleotide sequence ID" value="NZ_BONY01000065.1"/>
</dbReference>
<comment type="caution">
    <text evidence="2">The sequence shown here is derived from an EMBL/GenBank/DDBJ whole genome shotgun (WGS) entry which is preliminary data.</text>
</comment>
<feature type="chain" id="PRO_5035311842" description="WD40 repeat domain-containing protein" evidence="1">
    <location>
        <begin position="22"/>
        <end position="359"/>
    </location>
</feature>
<name>A0A8J3QFX6_9ACTN</name>
<proteinExistence type="predicted"/>
<feature type="signal peptide" evidence="1">
    <location>
        <begin position="1"/>
        <end position="21"/>
    </location>
</feature>
<dbReference type="EMBL" id="BONY01000065">
    <property type="protein sequence ID" value="GIH09317.1"/>
    <property type="molecule type" value="Genomic_DNA"/>
</dbReference>
<accession>A0A8J3QFX6</accession>
<evidence type="ECO:0008006" key="4">
    <source>
        <dbReference type="Google" id="ProtNLM"/>
    </source>
</evidence>
<evidence type="ECO:0000313" key="3">
    <source>
        <dbReference type="Proteomes" id="UP000612899"/>
    </source>
</evidence>
<organism evidence="2 3">
    <name type="scientific">Rhizocola hellebori</name>
    <dbReference type="NCBI Taxonomy" id="1392758"/>
    <lineage>
        <taxon>Bacteria</taxon>
        <taxon>Bacillati</taxon>
        <taxon>Actinomycetota</taxon>
        <taxon>Actinomycetes</taxon>
        <taxon>Micromonosporales</taxon>
        <taxon>Micromonosporaceae</taxon>
        <taxon>Rhizocola</taxon>
    </lineage>
</organism>
<protein>
    <recommendedName>
        <fullName evidence="4">WD40 repeat domain-containing protein</fullName>
    </recommendedName>
</protein>
<sequence>MRLRTALAQLTVATLAVGSLAGCDVLWDNGPIVPPVTPSTSPAHRPAPEGLPWGCAGQSLPVPEGFSRETSLSGIDPSGHMLVGKVRSGDQTRLAIWSDGKIHAVFSIPGETVYLNDVTRAGAAVGMSLDGSAHNPRGTAWKYDGQLARLPGEDALALAINEAGVIAGSVQDRPAVWRPGKTTPDYLPLPAGERYGWATGITEAGVVVGQIGDAPYNGGKPLGALRAFAWYPDGSSRELVSPEPGASRVFMQSAAGDWAFGIAEGNPVLWDLRTGTARQAAAMRGTNAQGWVLSGNLVWNVNGKRAVIPGEVDGKPSGQIASVLYVSDDGRTLAGVMGPTSAAVDGQLPVLWRCRSGTE</sequence>
<dbReference type="AlphaFoldDB" id="A0A8J3QFX6"/>
<gene>
    <name evidence="2" type="ORF">Rhe02_73840</name>
</gene>
<keyword evidence="1" id="KW-0732">Signal</keyword>
<keyword evidence="3" id="KW-1185">Reference proteome</keyword>
<evidence type="ECO:0000256" key="1">
    <source>
        <dbReference type="SAM" id="SignalP"/>
    </source>
</evidence>
<reference evidence="2" key="1">
    <citation type="submission" date="2021-01" db="EMBL/GenBank/DDBJ databases">
        <title>Whole genome shotgun sequence of Rhizocola hellebori NBRC 109834.</title>
        <authorList>
            <person name="Komaki H."/>
            <person name="Tamura T."/>
        </authorList>
    </citation>
    <scope>NUCLEOTIDE SEQUENCE</scope>
    <source>
        <strain evidence="2">NBRC 109834</strain>
    </source>
</reference>
<dbReference type="Proteomes" id="UP000612899">
    <property type="component" value="Unassembled WGS sequence"/>
</dbReference>
<evidence type="ECO:0000313" key="2">
    <source>
        <dbReference type="EMBL" id="GIH09317.1"/>
    </source>
</evidence>
<dbReference type="PROSITE" id="PS51257">
    <property type="entry name" value="PROKAR_LIPOPROTEIN"/>
    <property type="match status" value="1"/>
</dbReference>